<reference evidence="2" key="1">
    <citation type="submission" date="2018-05" db="EMBL/GenBank/DDBJ databases">
        <authorList>
            <person name="Lanie J.A."/>
            <person name="Ng W.-L."/>
            <person name="Kazmierczak K.M."/>
            <person name="Andrzejewski T.M."/>
            <person name="Davidsen T.M."/>
            <person name="Wayne K.J."/>
            <person name="Tettelin H."/>
            <person name="Glass J.I."/>
            <person name="Rusch D."/>
            <person name="Podicherti R."/>
            <person name="Tsui H.-C.T."/>
            <person name="Winkler M.E."/>
        </authorList>
    </citation>
    <scope>NUCLEOTIDE SEQUENCE</scope>
</reference>
<sequence>DWNFIGEVKNAVSVPVIGNGDIVAVEDAAALIEVAKVDGVMVGRGVQGRPWFLSHIIHYLETGKKLEAPTVDARLGIVLNHFDMMLTHYGVVRGLRVWRKHLAWYTQKLTHASSYHDRLFRSDDPLKIQRLLRYLFDAELGDMRPNTVFE</sequence>
<gene>
    <name evidence="2" type="ORF">METZ01_LOCUS285006</name>
</gene>
<evidence type="ECO:0000259" key="1">
    <source>
        <dbReference type="Pfam" id="PF01207"/>
    </source>
</evidence>
<dbReference type="InterPro" id="IPR024036">
    <property type="entry name" value="tRNA-dHydroUridine_Synthase_C"/>
</dbReference>
<feature type="non-terminal residue" evidence="2">
    <location>
        <position position="1"/>
    </location>
</feature>
<dbReference type="Pfam" id="PF01207">
    <property type="entry name" value="Dus"/>
    <property type="match status" value="1"/>
</dbReference>
<dbReference type="InterPro" id="IPR035587">
    <property type="entry name" value="DUS-like_FMN-bd"/>
</dbReference>
<dbReference type="InterPro" id="IPR013785">
    <property type="entry name" value="Aldolase_TIM"/>
</dbReference>
<dbReference type="SUPFAM" id="SSF51395">
    <property type="entry name" value="FMN-linked oxidoreductases"/>
    <property type="match status" value="1"/>
</dbReference>
<dbReference type="PANTHER" id="PTHR45846:SF1">
    <property type="entry name" value="TRNA-DIHYDROURIDINE(47) SYNTHASE [NAD(P)(+)]-LIKE"/>
    <property type="match status" value="1"/>
</dbReference>
<name>A0A382LAH4_9ZZZZ</name>
<dbReference type="Gene3D" id="3.20.20.70">
    <property type="entry name" value="Aldolase class I"/>
    <property type="match status" value="1"/>
</dbReference>
<proteinExistence type="predicted"/>
<feature type="domain" description="DUS-like FMN-binding" evidence="1">
    <location>
        <begin position="1"/>
        <end position="125"/>
    </location>
</feature>
<dbReference type="Gene3D" id="1.10.1200.80">
    <property type="entry name" value="Putative flavin oxidoreducatase, domain 2"/>
    <property type="match status" value="1"/>
</dbReference>
<accession>A0A382LAH4</accession>
<organism evidence="2">
    <name type="scientific">marine metagenome</name>
    <dbReference type="NCBI Taxonomy" id="408172"/>
    <lineage>
        <taxon>unclassified sequences</taxon>
        <taxon>metagenomes</taxon>
        <taxon>ecological metagenomes</taxon>
    </lineage>
</organism>
<dbReference type="PANTHER" id="PTHR45846">
    <property type="entry name" value="TRNA-DIHYDROURIDINE(47) SYNTHASE [NAD(P)(+)]-LIKE"/>
    <property type="match status" value="1"/>
</dbReference>
<dbReference type="GO" id="GO:0003723">
    <property type="term" value="F:RNA binding"/>
    <property type="evidence" value="ECO:0007669"/>
    <property type="project" value="TreeGrafter"/>
</dbReference>
<evidence type="ECO:0000313" key="2">
    <source>
        <dbReference type="EMBL" id="SVC32152.1"/>
    </source>
</evidence>
<protein>
    <recommendedName>
        <fullName evidence="1">DUS-like FMN-binding domain-containing protein</fullName>
    </recommendedName>
</protein>
<dbReference type="EMBL" id="UINC01085011">
    <property type="protein sequence ID" value="SVC32152.1"/>
    <property type="molecule type" value="Genomic_DNA"/>
</dbReference>
<dbReference type="AlphaFoldDB" id="A0A382LAH4"/>
<dbReference type="GO" id="GO:0017150">
    <property type="term" value="F:tRNA dihydrouridine synthase activity"/>
    <property type="evidence" value="ECO:0007669"/>
    <property type="project" value="TreeGrafter"/>
</dbReference>